<dbReference type="OrthoDB" id="5798680at2759"/>
<dbReference type="EMBL" id="UYWW01000910">
    <property type="protein sequence ID" value="VDM09561.1"/>
    <property type="molecule type" value="Genomic_DNA"/>
</dbReference>
<dbReference type="AlphaFoldDB" id="A0A3P7DIC2"/>
<evidence type="ECO:0000313" key="1">
    <source>
        <dbReference type="EMBL" id="VDM09561.1"/>
    </source>
</evidence>
<accession>A0A3P7DIC2</accession>
<dbReference type="OMA" id="DGFGFCM"/>
<gene>
    <name evidence="1" type="ORF">WBA_LOCUS2947</name>
</gene>
<proteinExistence type="predicted"/>
<protein>
    <submittedName>
        <fullName evidence="1">Uncharacterized protein</fullName>
    </submittedName>
</protein>
<organism evidence="1 2">
    <name type="scientific">Wuchereria bancrofti</name>
    <dbReference type="NCBI Taxonomy" id="6293"/>
    <lineage>
        <taxon>Eukaryota</taxon>
        <taxon>Metazoa</taxon>
        <taxon>Ecdysozoa</taxon>
        <taxon>Nematoda</taxon>
        <taxon>Chromadorea</taxon>
        <taxon>Rhabditida</taxon>
        <taxon>Spirurina</taxon>
        <taxon>Spiruromorpha</taxon>
        <taxon>Filarioidea</taxon>
        <taxon>Onchocercidae</taxon>
        <taxon>Wuchereria</taxon>
    </lineage>
</organism>
<sequence>MAFYIEMLFVQQLILKDFWTKTSIGSGGNVFQSEDAFGVYVKRQACDDGFGFCMKMAFTFEDSGTEVQRG</sequence>
<dbReference type="Proteomes" id="UP000270924">
    <property type="component" value="Unassembled WGS sequence"/>
</dbReference>
<reference evidence="1 2" key="1">
    <citation type="submission" date="2018-11" db="EMBL/GenBank/DDBJ databases">
        <authorList>
            <consortium name="Pathogen Informatics"/>
        </authorList>
    </citation>
    <scope>NUCLEOTIDE SEQUENCE [LARGE SCALE GENOMIC DNA]</scope>
</reference>
<dbReference type="InParanoid" id="A0A3P7DIC2"/>
<evidence type="ECO:0000313" key="2">
    <source>
        <dbReference type="Proteomes" id="UP000270924"/>
    </source>
</evidence>
<keyword evidence="2" id="KW-1185">Reference proteome</keyword>
<name>A0A3P7DIC2_WUCBA</name>